<evidence type="ECO:0000256" key="2">
    <source>
        <dbReference type="HAMAP-Rule" id="MF_00048"/>
    </source>
</evidence>
<evidence type="ECO:0000313" key="4">
    <source>
        <dbReference type="Proteomes" id="UP000189229"/>
    </source>
</evidence>
<name>A0A1V3XT53_MYCKA</name>
<comment type="caution">
    <text evidence="3">The sequence shown here is derived from an EMBL/GenBank/DDBJ whole genome shotgun (WGS) entry which is preliminary data.</text>
</comment>
<sequence>MSARLWITAPFLAAAGSGAARLSGRACRLTGMTTQRTLTRAQLGALGEQLAVDHLTGLGLRILNRNWRCRYGELDVIACDPGARSVVFVEVKTRTGDGYGGLAHAVTEPKVRRLRRLAGLWLAGQDQRWAAVRIDVIGVRIGRRRVPELTHLKGIG</sequence>
<organism evidence="3 4">
    <name type="scientific">Mycobacterium kansasii</name>
    <dbReference type="NCBI Taxonomy" id="1768"/>
    <lineage>
        <taxon>Bacteria</taxon>
        <taxon>Bacillati</taxon>
        <taxon>Actinomycetota</taxon>
        <taxon>Actinomycetes</taxon>
        <taxon>Mycobacteriales</taxon>
        <taxon>Mycobacteriaceae</taxon>
        <taxon>Mycobacterium</taxon>
    </lineage>
</organism>
<evidence type="ECO:0000256" key="1">
    <source>
        <dbReference type="ARBA" id="ARBA00006738"/>
    </source>
</evidence>
<accession>A0A1V3XT53</accession>
<dbReference type="NCBIfam" id="NF009154">
    <property type="entry name" value="PRK12497.3-3"/>
    <property type="match status" value="1"/>
</dbReference>
<dbReference type="InterPro" id="IPR003509">
    <property type="entry name" value="UPF0102_YraN-like"/>
</dbReference>
<dbReference type="NCBIfam" id="NF009150">
    <property type="entry name" value="PRK12497.1-3"/>
    <property type="match status" value="1"/>
</dbReference>
<dbReference type="InterPro" id="IPR011856">
    <property type="entry name" value="tRNA_endonuc-like_dom_sf"/>
</dbReference>
<proteinExistence type="inferred from homology"/>
<dbReference type="NCBIfam" id="TIGR00252">
    <property type="entry name" value="YraN family protein"/>
    <property type="match status" value="1"/>
</dbReference>
<dbReference type="GO" id="GO:0003676">
    <property type="term" value="F:nucleic acid binding"/>
    <property type="evidence" value="ECO:0007669"/>
    <property type="project" value="InterPro"/>
</dbReference>
<dbReference type="NCBIfam" id="NF009153">
    <property type="entry name" value="PRK12497.3-1"/>
    <property type="match status" value="1"/>
</dbReference>
<dbReference type="EMBL" id="MVBM01000001">
    <property type="protein sequence ID" value="OOK82359.1"/>
    <property type="molecule type" value="Genomic_DNA"/>
</dbReference>
<gene>
    <name evidence="3" type="ORF">BZL30_0579</name>
</gene>
<dbReference type="CDD" id="cd20736">
    <property type="entry name" value="PoNe_Nuclease"/>
    <property type="match status" value="1"/>
</dbReference>
<dbReference type="Gene3D" id="3.40.1350.10">
    <property type="match status" value="1"/>
</dbReference>
<protein>
    <recommendedName>
        <fullName evidence="2">UPF0102 protein BZL30_0579</fullName>
    </recommendedName>
</protein>
<dbReference type="InterPro" id="IPR011335">
    <property type="entry name" value="Restrct_endonuc-II-like"/>
</dbReference>
<dbReference type="Proteomes" id="UP000189229">
    <property type="component" value="Unassembled WGS sequence"/>
</dbReference>
<dbReference type="SUPFAM" id="SSF52980">
    <property type="entry name" value="Restriction endonuclease-like"/>
    <property type="match status" value="1"/>
</dbReference>
<comment type="similarity">
    <text evidence="1 2">Belongs to the UPF0102 family.</text>
</comment>
<dbReference type="PANTHER" id="PTHR34039:SF1">
    <property type="entry name" value="UPF0102 PROTEIN YRAN"/>
    <property type="match status" value="1"/>
</dbReference>
<dbReference type="PANTHER" id="PTHR34039">
    <property type="entry name" value="UPF0102 PROTEIN YRAN"/>
    <property type="match status" value="1"/>
</dbReference>
<evidence type="ECO:0000313" key="3">
    <source>
        <dbReference type="EMBL" id="OOK82359.1"/>
    </source>
</evidence>
<dbReference type="HAMAP" id="MF_00048">
    <property type="entry name" value="UPF0102"/>
    <property type="match status" value="1"/>
</dbReference>
<dbReference type="AlphaFoldDB" id="A0A1V3XT53"/>
<reference evidence="3 4" key="1">
    <citation type="submission" date="2017-02" db="EMBL/GenBank/DDBJ databases">
        <title>Complete genome sequences of Mycobacterium kansasii strains isolated from rhesus macaques.</title>
        <authorList>
            <person name="Panda A."/>
            <person name="Nagaraj S."/>
            <person name="Zhao X."/>
            <person name="Tettelin H."/>
            <person name="Detolla L.J."/>
        </authorList>
    </citation>
    <scope>NUCLEOTIDE SEQUENCE [LARGE SCALE GENOMIC DNA]</scope>
    <source>
        <strain evidence="3 4">11-3813</strain>
    </source>
</reference>
<dbReference type="Pfam" id="PF02021">
    <property type="entry name" value="UPF0102"/>
    <property type="match status" value="1"/>
</dbReference>